<accession>A0ABX0VDR1</accession>
<evidence type="ECO:0000313" key="1">
    <source>
        <dbReference type="EMBL" id="NIX77105.1"/>
    </source>
</evidence>
<dbReference type="RefSeq" id="WP_167672992.1">
    <property type="nucleotide sequence ID" value="NZ_JAATJS010000003.1"/>
</dbReference>
<dbReference type="Proteomes" id="UP000707352">
    <property type="component" value="Unassembled WGS sequence"/>
</dbReference>
<name>A0ABX0VDR1_9HYPH</name>
<proteinExistence type="predicted"/>
<dbReference type="EMBL" id="JAATJS010000003">
    <property type="protein sequence ID" value="NIX77105.1"/>
    <property type="molecule type" value="Genomic_DNA"/>
</dbReference>
<evidence type="ECO:0000313" key="2">
    <source>
        <dbReference type="Proteomes" id="UP000707352"/>
    </source>
</evidence>
<sequence length="121" mass="13705">MAEPYSPFSKDLQDVVGQRLSMVVFVMDYWQLGFNEHHFNVYSSIAVAGPGWRVRDGEPGFRDRLCERLTYIVAAVSRCADGLTFSFDDGSLIEISMREADYVGPEAFEYRSPNSGRMYVG</sequence>
<comment type="caution">
    <text evidence="1">The sequence shown here is derived from an EMBL/GenBank/DDBJ whole genome shotgun (WGS) entry which is preliminary data.</text>
</comment>
<protein>
    <submittedName>
        <fullName evidence="1">Uncharacterized protein</fullName>
    </submittedName>
</protein>
<reference evidence="1 2" key="1">
    <citation type="submission" date="2020-03" db="EMBL/GenBank/DDBJ databases">
        <title>The genome sequence of Microvirga sp. c23x22.</title>
        <authorList>
            <person name="Zhang X."/>
        </authorList>
    </citation>
    <scope>NUCLEOTIDE SEQUENCE [LARGE SCALE GENOMIC DNA]</scope>
    <source>
        <strain evidence="2">c23x22</strain>
    </source>
</reference>
<keyword evidence="2" id="KW-1185">Reference proteome</keyword>
<organism evidence="1 2">
    <name type="scientific">Microvirga terricola</name>
    <dbReference type="NCBI Taxonomy" id="2719797"/>
    <lineage>
        <taxon>Bacteria</taxon>
        <taxon>Pseudomonadati</taxon>
        <taxon>Pseudomonadota</taxon>
        <taxon>Alphaproteobacteria</taxon>
        <taxon>Hyphomicrobiales</taxon>
        <taxon>Methylobacteriaceae</taxon>
        <taxon>Microvirga</taxon>
    </lineage>
</organism>
<gene>
    <name evidence="1" type="ORF">HB375_10825</name>
</gene>